<dbReference type="GeneID" id="40830282"/>
<protein>
    <submittedName>
        <fullName evidence="2">Heme-degrading monooxygenase HmoA</fullName>
    </submittedName>
</protein>
<keyword evidence="3" id="KW-1185">Reference proteome</keyword>
<dbReference type="EMBL" id="FNHI01000009">
    <property type="protein sequence ID" value="SDM49954.1"/>
    <property type="molecule type" value="Genomic_DNA"/>
</dbReference>
<dbReference type="Gene3D" id="3.30.70.100">
    <property type="match status" value="1"/>
</dbReference>
<dbReference type="SUPFAM" id="SSF54909">
    <property type="entry name" value="Dimeric alpha+beta barrel"/>
    <property type="match status" value="1"/>
</dbReference>
<keyword evidence="2" id="KW-0560">Oxidoreductase</keyword>
<name>A0A1G9TRA7_9ACTN</name>
<dbReference type="InterPro" id="IPR007138">
    <property type="entry name" value="ABM_dom"/>
</dbReference>
<dbReference type="AlphaFoldDB" id="A0A1G9TRA7"/>
<reference evidence="3" key="1">
    <citation type="submission" date="2016-10" db="EMBL/GenBank/DDBJ databases">
        <authorList>
            <person name="Varghese N."/>
            <person name="Submissions S."/>
        </authorList>
    </citation>
    <scope>NUCLEOTIDE SEQUENCE [LARGE SCALE GENOMIC DNA]</scope>
    <source>
        <strain evidence="3">CGMCC 4.7042</strain>
    </source>
</reference>
<accession>A0A1G9TRA7</accession>
<dbReference type="Proteomes" id="UP000199063">
    <property type="component" value="Unassembled WGS sequence"/>
</dbReference>
<dbReference type="RefSeq" id="WP_093654873.1">
    <property type="nucleotide sequence ID" value="NZ_FNHI01000009.1"/>
</dbReference>
<dbReference type="InterPro" id="IPR011008">
    <property type="entry name" value="Dimeric_a/b-barrel"/>
</dbReference>
<dbReference type="GO" id="GO:0004497">
    <property type="term" value="F:monooxygenase activity"/>
    <property type="evidence" value="ECO:0007669"/>
    <property type="project" value="UniProtKB-KW"/>
</dbReference>
<dbReference type="STRING" id="1196353.SAMN05444921_10942"/>
<gene>
    <name evidence="2" type="ORF">SAMN05444921_10942</name>
</gene>
<feature type="domain" description="ABM" evidence="1">
    <location>
        <begin position="13"/>
        <end position="101"/>
    </location>
</feature>
<dbReference type="OrthoDB" id="4304335at2"/>
<evidence type="ECO:0000313" key="3">
    <source>
        <dbReference type="Proteomes" id="UP000199063"/>
    </source>
</evidence>
<organism evidence="2 3">
    <name type="scientific">Streptomyces wuyuanensis</name>
    <dbReference type="NCBI Taxonomy" id="1196353"/>
    <lineage>
        <taxon>Bacteria</taxon>
        <taxon>Bacillati</taxon>
        <taxon>Actinomycetota</taxon>
        <taxon>Actinomycetes</taxon>
        <taxon>Kitasatosporales</taxon>
        <taxon>Streptomycetaceae</taxon>
        <taxon>Streptomyces</taxon>
    </lineage>
</organism>
<keyword evidence="2" id="KW-0503">Monooxygenase</keyword>
<dbReference type="PROSITE" id="PS51725">
    <property type="entry name" value="ABM"/>
    <property type="match status" value="1"/>
</dbReference>
<proteinExistence type="predicted"/>
<evidence type="ECO:0000259" key="1">
    <source>
        <dbReference type="PROSITE" id="PS51725"/>
    </source>
</evidence>
<sequence length="112" mass="12957">MGTVQNSRQNDRLSVVFAVRVIEGGEKGFLEMYDKLRKSVAGTPGHIVERLGEPVDDSRQWVITSEWETPEHFFAWQQSEDHRALVAPLREWVDSTQSLRFRVVKETVKEKS</sequence>
<dbReference type="Pfam" id="PF03992">
    <property type="entry name" value="ABM"/>
    <property type="match status" value="1"/>
</dbReference>
<evidence type="ECO:0000313" key="2">
    <source>
        <dbReference type="EMBL" id="SDM49954.1"/>
    </source>
</evidence>